<evidence type="ECO:0000256" key="7">
    <source>
        <dbReference type="ARBA" id="ARBA00018337"/>
    </source>
</evidence>
<gene>
    <name evidence="19" type="ORF">CANINC_004573</name>
</gene>
<proteinExistence type="inferred from homology"/>
<dbReference type="GO" id="GO:0004605">
    <property type="term" value="F:phosphatidate cytidylyltransferase activity"/>
    <property type="evidence" value="ECO:0007669"/>
    <property type="project" value="UniProtKB-EC"/>
</dbReference>
<reference evidence="19 20" key="1">
    <citation type="journal article" date="2019" name="Front. Genet.">
        <title>Whole-Genome Sequencing of the Opportunistic Yeast Pathogen Candida inconspicua Uncovers Its Hybrid Origin.</title>
        <authorList>
            <person name="Mixao V."/>
            <person name="Hansen A.P."/>
            <person name="Saus E."/>
            <person name="Boekhout T."/>
            <person name="Lass-Florl C."/>
            <person name="Gabaldon T."/>
        </authorList>
    </citation>
    <scope>NUCLEOTIDE SEQUENCE [LARGE SCALE GENOMIC DNA]</scope>
    <source>
        <strain evidence="19 20">CBS 180</strain>
    </source>
</reference>
<keyword evidence="12" id="KW-0460">Magnesium</keyword>
<dbReference type="OrthoDB" id="341477at2759"/>
<dbReference type="Proteomes" id="UP000307173">
    <property type="component" value="Unassembled WGS sequence"/>
</dbReference>
<evidence type="ECO:0000256" key="11">
    <source>
        <dbReference type="ARBA" id="ARBA00022792"/>
    </source>
</evidence>
<keyword evidence="17" id="KW-1208">Phospholipid metabolism</keyword>
<keyword evidence="20" id="KW-1185">Reference proteome</keyword>
<evidence type="ECO:0000256" key="2">
    <source>
        <dbReference type="ARBA" id="ARBA00004443"/>
    </source>
</evidence>
<evidence type="ECO:0000313" key="20">
    <source>
        <dbReference type="Proteomes" id="UP000307173"/>
    </source>
</evidence>
<evidence type="ECO:0000256" key="5">
    <source>
        <dbReference type="ARBA" id="ARBA00005458"/>
    </source>
</evidence>
<comment type="cofactor">
    <cofactor evidence="1">
        <name>Mg(2+)</name>
        <dbReference type="ChEBI" id="CHEBI:18420"/>
    </cofactor>
</comment>
<organism evidence="19 20">
    <name type="scientific">Pichia inconspicua</name>
    <dbReference type="NCBI Taxonomy" id="52247"/>
    <lineage>
        <taxon>Eukaryota</taxon>
        <taxon>Fungi</taxon>
        <taxon>Dikarya</taxon>
        <taxon>Ascomycota</taxon>
        <taxon>Saccharomycotina</taxon>
        <taxon>Pichiomycetes</taxon>
        <taxon>Pichiales</taxon>
        <taxon>Pichiaceae</taxon>
        <taxon>Pichia</taxon>
    </lineage>
</organism>
<dbReference type="EMBL" id="SELW01000657">
    <property type="protein sequence ID" value="TID14902.1"/>
    <property type="molecule type" value="Genomic_DNA"/>
</dbReference>
<evidence type="ECO:0000256" key="14">
    <source>
        <dbReference type="ARBA" id="ARBA00023128"/>
    </source>
</evidence>
<protein>
    <recommendedName>
        <fullName evidence="7">Phosphatidate cytidylyltransferase, mitochondrial</fullName>
        <ecNumber evidence="6">2.7.7.41</ecNumber>
    </recommendedName>
    <alternativeName>
        <fullName evidence="18">CDP-diacylglycerol synthase</fullName>
    </alternativeName>
</protein>
<evidence type="ECO:0000256" key="3">
    <source>
        <dbReference type="ARBA" id="ARBA00005119"/>
    </source>
</evidence>
<evidence type="ECO:0000256" key="1">
    <source>
        <dbReference type="ARBA" id="ARBA00001946"/>
    </source>
</evidence>
<dbReference type="EC" id="2.7.7.41" evidence="6"/>
<comment type="pathway">
    <text evidence="3">Phospholipid metabolism; CDP-diacylglycerol biosynthesis; CDP-diacylglycerol from sn-glycerol 3-phosphate: step 3/3.</text>
</comment>
<keyword evidence="13" id="KW-0443">Lipid metabolism</keyword>
<evidence type="ECO:0000256" key="4">
    <source>
        <dbReference type="ARBA" id="ARBA00005189"/>
    </source>
</evidence>
<comment type="caution">
    <text evidence="19">The sequence shown here is derived from an EMBL/GenBank/DDBJ whole genome shotgun (WGS) entry which is preliminary data.</text>
</comment>
<evidence type="ECO:0000256" key="16">
    <source>
        <dbReference type="ARBA" id="ARBA00023209"/>
    </source>
</evidence>
<dbReference type="UniPathway" id="UPA00557">
    <property type="reaction ID" value="UER00614"/>
</dbReference>
<dbReference type="GO" id="GO:0005743">
    <property type="term" value="C:mitochondrial inner membrane"/>
    <property type="evidence" value="ECO:0007669"/>
    <property type="project" value="UniProtKB-SubCell"/>
</dbReference>
<dbReference type="GO" id="GO:0016024">
    <property type="term" value="P:CDP-diacylglycerol biosynthetic process"/>
    <property type="evidence" value="ECO:0007669"/>
    <property type="project" value="UniProtKB-UniPathway"/>
</dbReference>
<comment type="similarity">
    <text evidence="5">Belongs to the TAM41 family.</text>
</comment>
<dbReference type="GO" id="GO:0032049">
    <property type="term" value="P:cardiolipin biosynthetic process"/>
    <property type="evidence" value="ECO:0007669"/>
    <property type="project" value="InterPro"/>
</dbReference>
<dbReference type="PANTHER" id="PTHR13619">
    <property type="entry name" value="PHOSPHATIDATE CYTIDYLYLTRANSFERASE, MITOCHONDRIAL"/>
    <property type="match status" value="1"/>
</dbReference>
<evidence type="ECO:0000256" key="10">
    <source>
        <dbReference type="ARBA" id="ARBA00022695"/>
    </source>
</evidence>
<evidence type="ECO:0000256" key="6">
    <source>
        <dbReference type="ARBA" id="ARBA00012487"/>
    </source>
</evidence>
<accession>A0A4T0WVM6</accession>
<dbReference type="PANTHER" id="PTHR13619:SF0">
    <property type="entry name" value="PHOSPHATIDATE CYTIDYLYLTRANSFERASE, MITOCHONDRIAL"/>
    <property type="match status" value="1"/>
</dbReference>
<dbReference type="Pfam" id="PF09139">
    <property type="entry name" value="Tam41_Mmp37"/>
    <property type="match status" value="1"/>
</dbReference>
<keyword evidence="14" id="KW-0496">Mitochondrion</keyword>
<evidence type="ECO:0000256" key="18">
    <source>
        <dbReference type="ARBA" id="ARBA00029893"/>
    </source>
</evidence>
<evidence type="ECO:0000256" key="15">
    <source>
        <dbReference type="ARBA" id="ARBA00023136"/>
    </source>
</evidence>
<name>A0A4T0WVM6_9ASCO</name>
<keyword evidence="15" id="KW-0472">Membrane</keyword>
<sequence>MLYRGCRTYTRFQSTEAARVLKDQHFSHILDGKAPNFLQEQGSDTRVIVGKEKQPLDFNYFLFHLEKFKKMSDLPTGFGRNQLHESLKDKEKTNELLIDIKSRFEDIDYSFGYGSKIFSQGSKVDVSNSQIDMIYAVTDTKAWHEKNLAKNGNDYSFLKYLGINSIKKIGELGAGVYFNPYINVALKNGKEIELKYGVTSIDALRRDLQNWETLYMAGRLHKPVAIIDNNPQLSILNQFNLTNAVKLALLLHDGRTISEKELFLIIASLSYMGDPRMKVNGENPDKIKNIVDNQFDLFQKLYKPIFKFIPHLIELESSGVTGKVFKVKLNEENVGRTLLELPSSFRARFFENYPSIEDPVVNNIDNDLTSLKKLAYNELKEIG</sequence>
<evidence type="ECO:0000256" key="17">
    <source>
        <dbReference type="ARBA" id="ARBA00023264"/>
    </source>
</evidence>
<keyword evidence="10" id="KW-0548">Nucleotidyltransferase</keyword>
<dbReference type="STRING" id="52247.A0A4T0WVM6"/>
<keyword evidence="9" id="KW-0808">Transferase</keyword>
<comment type="subcellular location">
    <subcellularLocation>
        <location evidence="2">Mitochondrion inner membrane</location>
        <topology evidence="2">Peripheral membrane protein</topology>
        <orientation evidence="2">Matrix side</orientation>
    </subcellularLocation>
</comment>
<dbReference type="AlphaFoldDB" id="A0A4T0WVM6"/>
<comment type="pathway">
    <text evidence="4">Lipid metabolism.</text>
</comment>
<evidence type="ECO:0000256" key="9">
    <source>
        <dbReference type="ARBA" id="ARBA00022679"/>
    </source>
</evidence>
<dbReference type="InterPro" id="IPR015222">
    <property type="entry name" value="Tam41"/>
</dbReference>
<keyword evidence="11" id="KW-0999">Mitochondrion inner membrane</keyword>
<evidence type="ECO:0000256" key="12">
    <source>
        <dbReference type="ARBA" id="ARBA00022842"/>
    </source>
</evidence>
<keyword evidence="8" id="KW-0444">Lipid biosynthesis</keyword>
<evidence type="ECO:0000313" key="19">
    <source>
        <dbReference type="EMBL" id="TID14902.1"/>
    </source>
</evidence>
<evidence type="ECO:0000256" key="8">
    <source>
        <dbReference type="ARBA" id="ARBA00022516"/>
    </source>
</evidence>
<evidence type="ECO:0000256" key="13">
    <source>
        <dbReference type="ARBA" id="ARBA00023098"/>
    </source>
</evidence>
<keyword evidence="16" id="KW-0594">Phospholipid biosynthesis</keyword>